<keyword evidence="1" id="KW-0472">Membrane</keyword>
<reference evidence="2 3" key="1">
    <citation type="submission" date="2005-09" db="EMBL/GenBank/DDBJ databases">
        <authorList>
            <person name="Mural R.J."/>
            <person name="Li P.W."/>
            <person name="Adams M.D."/>
            <person name="Amanatides P.G."/>
            <person name="Baden-Tillson H."/>
            <person name="Barnstead M."/>
            <person name="Chin S.H."/>
            <person name="Dew I."/>
            <person name="Evans C.A."/>
            <person name="Ferriera S."/>
            <person name="Flanigan M."/>
            <person name="Fosler C."/>
            <person name="Glodek A."/>
            <person name="Gu Z."/>
            <person name="Holt R.A."/>
            <person name="Jennings D."/>
            <person name="Kraft C.L."/>
            <person name="Lu F."/>
            <person name="Nguyen T."/>
            <person name="Nusskern D.R."/>
            <person name="Pfannkoch C.M."/>
            <person name="Sitter C."/>
            <person name="Sutton G.G."/>
            <person name="Venter J.C."/>
            <person name="Wang Z."/>
            <person name="Woodage T."/>
            <person name="Zheng X.H."/>
            <person name="Zhong F."/>
        </authorList>
    </citation>
    <scope>NUCLEOTIDE SEQUENCE [LARGE SCALE GENOMIC DNA]</scope>
    <source>
        <strain>BN</strain>
        <strain evidence="3">Sprague-Dawley</strain>
    </source>
</reference>
<organism evidence="2 3">
    <name type="scientific">Rattus norvegicus</name>
    <name type="common">Rat</name>
    <dbReference type="NCBI Taxonomy" id="10116"/>
    <lineage>
        <taxon>Eukaryota</taxon>
        <taxon>Metazoa</taxon>
        <taxon>Chordata</taxon>
        <taxon>Craniata</taxon>
        <taxon>Vertebrata</taxon>
        <taxon>Euteleostomi</taxon>
        <taxon>Mammalia</taxon>
        <taxon>Eutheria</taxon>
        <taxon>Euarchontoglires</taxon>
        <taxon>Glires</taxon>
        <taxon>Rodentia</taxon>
        <taxon>Myomorpha</taxon>
        <taxon>Muroidea</taxon>
        <taxon>Muridae</taxon>
        <taxon>Murinae</taxon>
        <taxon>Rattus</taxon>
    </lineage>
</organism>
<keyword evidence="1" id="KW-0812">Transmembrane</keyword>
<name>A6KHF0_RAT</name>
<evidence type="ECO:0000313" key="2">
    <source>
        <dbReference type="EMBL" id="EDL86155.1"/>
    </source>
</evidence>
<accession>A6KHF0</accession>
<dbReference type="EMBL" id="CH474050">
    <property type="protein sequence ID" value="EDL86155.1"/>
    <property type="molecule type" value="Genomic_DNA"/>
</dbReference>
<feature type="transmembrane region" description="Helical" evidence="1">
    <location>
        <begin position="36"/>
        <end position="61"/>
    </location>
</feature>
<protein>
    <submittedName>
        <fullName evidence="2">RCG65872</fullName>
    </submittedName>
</protein>
<evidence type="ECO:0000313" key="3">
    <source>
        <dbReference type="Proteomes" id="UP000234681"/>
    </source>
</evidence>
<sequence>MVQEWSPVRRLLSTCENTQRQRLCDQSFFKIPNCPWILFSCSFLVFWIGMSLLQTAHYCLLL</sequence>
<keyword evidence="1" id="KW-1133">Transmembrane helix</keyword>
<evidence type="ECO:0000256" key="1">
    <source>
        <dbReference type="SAM" id="Phobius"/>
    </source>
</evidence>
<gene>
    <name evidence="2" type="ORF">rCG_65872</name>
</gene>
<proteinExistence type="predicted"/>
<dbReference type="Proteomes" id="UP000234681">
    <property type="component" value="Chromosome 3"/>
</dbReference>
<dbReference type="AlphaFoldDB" id="A6KHF0"/>